<comment type="caution">
    <text evidence="2">The sequence shown here is derived from an EMBL/GenBank/DDBJ whole genome shotgun (WGS) entry which is preliminary data.</text>
</comment>
<dbReference type="EMBL" id="JANPWB010000011">
    <property type="protein sequence ID" value="KAJ1126784.1"/>
    <property type="molecule type" value="Genomic_DNA"/>
</dbReference>
<protein>
    <submittedName>
        <fullName evidence="2">Uncharacterized protein</fullName>
    </submittedName>
</protein>
<proteinExistence type="predicted"/>
<reference evidence="2" key="1">
    <citation type="journal article" date="2022" name="bioRxiv">
        <title>Sequencing and chromosome-scale assembly of the giantPleurodeles waltlgenome.</title>
        <authorList>
            <person name="Brown T."/>
            <person name="Elewa A."/>
            <person name="Iarovenko S."/>
            <person name="Subramanian E."/>
            <person name="Araus A.J."/>
            <person name="Petzold A."/>
            <person name="Susuki M."/>
            <person name="Suzuki K.-i.T."/>
            <person name="Hayashi T."/>
            <person name="Toyoda A."/>
            <person name="Oliveira C."/>
            <person name="Osipova E."/>
            <person name="Leigh N.D."/>
            <person name="Simon A."/>
            <person name="Yun M.H."/>
        </authorList>
    </citation>
    <scope>NUCLEOTIDE SEQUENCE</scope>
    <source>
        <strain evidence="2">20211129_DDA</strain>
        <tissue evidence="2">Liver</tissue>
    </source>
</reference>
<dbReference type="Proteomes" id="UP001066276">
    <property type="component" value="Chromosome 7"/>
</dbReference>
<evidence type="ECO:0000313" key="2">
    <source>
        <dbReference type="EMBL" id="KAJ1126784.1"/>
    </source>
</evidence>
<evidence type="ECO:0000256" key="1">
    <source>
        <dbReference type="SAM" id="MobiDB-lite"/>
    </source>
</evidence>
<sequence>MAGPQVSASAGRPDSAESLRRGRGRVPAVLLARADRRVRPPMRDRLVWRVRHKVCCRPLRSRTTKQGPRAAAMATPVMLPWKGCACSCLFAGWPRRALCVRSAAAPAVPAAEGRWALLPEEEAGLLPAERGPRLHPGPCPSSSARSCGSPRPPPDEGLPALARPPQSLLSAPPEPND</sequence>
<organism evidence="2 3">
    <name type="scientific">Pleurodeles waltl</name>
    <name type="common">Iberian ribbed newt</name>
    <dbReference type="NCBI Taxonomy" id="8319"/>
    <lineage>
        <taxon>Eukaryota</taxon>
        <taxon>Metazoa</taxon>
        <taxon>Chordata</taxon>
        <taxon>Craniata</taxon>
        <taxon>Vertebrata</taxon>
        <taxon>Euteleostomi</taxon>
        <taxon>Amphibia</taxon>
        <taxon>Batrachia</taxon>
        <taxon>Caudata</taxon>
        <taxon>Salamandroidea</taxon>
        <taxon>Salamandridae</taxon>
        <taxon>Pleurodelinae</taxon>
        <taxon>Pleurodeles</taxon>
    </lineage>
</organism>
<gene>
    <name evidence="2" type="ORF">NDU88_005190</name>
</gene>
<feature type="region of interest" description="Disordered" evidence="1">
    <location>
        <begin position="1"/>
        <end position="21"/>
    </location>
</feature>
<keyword evidence="3" id="KW-1185">Reference proteome</keyword>
<feature type="region of interest" description="Disordered" evidence="1">
    <location>
        <begin position="126"/>
        <end position="177"/>
    </location>
</feature>
<accession>A0AAV7PIW2</accession>
<name>A0AAV7PIW2_PLEWA</name>
<dbReference type="AlphaFoldDB" id="A0AAV7PIW2"/>
<evidence type="ECO:0000313" key="3">
    <source>
        <dbReference type="Proteomes" id="UP001066276"/>
    </source>
</evidence>